<dbReference type="InterPro" id="IPR011009">
    <property type="entry name" value="Kinase-like_dom_sf"/>
</dbReference>
<evidence type="ECO:0000256" key="1">
    <source>
        <dbReference type="ARBA" id="ARBA00004123"/>
    </source>
</evidence>
<evidence type="ECO:0000256" key="6">
    <source>
        <dbReference type="ARBA" id="ARBA00022777"/>
    </source>
</evidence>
<evidence type="ECO:0000259" key="12">
    <source>
        <dbReference type="PROSITE" id="PS51190"/>
    </source>
</evidence>
<evidence type="ECO:0000256" key="5">
    <source>
        <dbReference type="ARBA" id="ARBA00022763"/>
    </source>
</evidence>
<name>U4UCB1_DENPD</name>
<evidence type="ECO:0000259" key="11">
    <source>
        <dbReference type="PROSITE" id="PS50290"/>
    </source>
</evidence>
<dbReference type="Gene3D" id="3.30.1010.10">
    <property type="entry name" value="Phosphatidylinositol 3-kinase Catalytic Subunit, Chain A, domain 4"/>
    <property type="match status" value="1"/>
</dbReference>
<accession>U4UCB1</accession>
<dbReference type="InterPro" id="IPR000403">
    <property type="entry name" value="PI3/4_kinase_cat_dom"/>
</dbReference>
<dbReference type="EMBL" id="KB631978">
    <property type="protein sequence ID" value="ERL87585.1"/>
    <property type="molecule type" value="Genomic_DNA"/>
</dbReference>
<keyword evidence="10" id="KW-0175">Coiled coil</keyword>
<dbReference type="Pfam" id="PF00454">
    <property type="entry name" value="PI3_PI4_kinase"/>
    <property type="match status" value="1"/>
</dbReference>
<evidence type="ECO:0000256" key="9">
    <source>
        <dbReference type="ARBA" id="ARBA00023242"/>
    </source>
</evidence>
<feature type="domain" description="PI3K/PI4K catalytic" evidence="11">
    <location>
        <begin position="22"/>
        <end position="336"/>
    </location>
</feature>
<dbReference type="GO" id="GO:0004674">
    <property type="term" value="F:protein serine/threonine kinase activity"/>
    <property type="evidence" value="ECO:0007669"/>
    <property type="project" value="UniProtKB-EC"/>
</dbReference>
<dbReference type="EC" id="2.7.11.1" evidence="2"/>
<evidence type="ECO:0000256" key="3">
    <source>
        <dbReference type="ARBA" id="ARBA00022679"/>
    </source>
</evidence>
<feature type="non-terminal residue" evidence="13">
    <location>
        <position position="810"/>
    </location>
</feature>
<proteinExistence type="predicted"/>
<sequence length="810" mass="90240">MLSKVPCKPSTKSSENNGIYKFVPKYKTVGGINAPKRIECLGMSGKTYLQLVKGQDDLRQDAVMQQVFRIMTDLLASNKQTKSLHIRTYKVVPLSMRSGILEWVANSMPIGDYLSGSSELGLIGAHREFRPKDETPSRCKMLFKDCHRKSNDVKLSTYLEICEAIQPVFHKFFETHFRQPSVWYERRRAYIHSVATTSMCGFVLGLGDRHVSNILIDKQTAEVIHIDFGIAFEQGKCLPTPEQVPFRLTRDIVDGMGVSGIEGLFRKSCEKTMEVLRSNAQIILTILEVLLYDPLYFWTVSAAEATKRQTEAPNETYKSIADELEEENKNVSAERTLLRLQGKLQGTEQGKPTSIEQQVGALIQQAMDPANLCRLYFGWQPFGGPAAEFSQWKLTVFPLNMPIVNKVFFVFCGLLLTAVANKTLSRVRRIVGGEPANFPPYDDPVVYVRFNGKSARVQGVREFPHYVFKGIKYAHPPVGADRFLRPKEKLLDGNVRASLFPKPCIQPVPGKDTIVGSEDCLALNIFTPDLPTGTEESPGRIHHQGNSNRLLNTAAFPLVLQGDSQIEFQQIQAEGFTSGLNGRLATAPVTEGLNDRRSLPGLVEVDPVEALYKQENQKIPLLTGVTKDETKRAVRGDALFNLPAFMTAQYWKGAPSYLYSFEHSGGLNRGFSFLQGSPLIGNVSIDAANNSVGHGDELAYLFDAQDLEGNPLPEGEATEDDLKVRNTFIKLIADFARHGSITVDDANLPTFNGGDNNFVQIKPNPVLASNFKYCEVALWTKIGERLKSRYCQFLKPLEVDASGQKNLDPI</sequence>
<keyword evidence="8" id="KW-0325">Glycoprotein</keyword>
<dbReference type="Pfam" id="PF00135">
    <property type="entry name" value="COesterase"/>
    <property type="match status" value="2"/>
</dbReference>
<reference evidence="13 14" key="1">
    <citation type="journal article" date="2013" name="Genome Biol.">
        <title>Draft genome of the mountain pine beetle, Dendroctonus ponderosae Hopkins, a major forest pest.</title>
        <authorList>
            <person name="Keeling C.I."/>
            <person name="Yuen M.M."/>
            <person name="Liao N.Y."/>
            <person name="Docking T.R."/>
            <person name="Chan S.K."/>
            <person name="Taylor G.A."/>
            <person name="Palmquist D.L."/>
            <person name="Jackman S.D."/>
            <person name="Nguyen A."/>
            <person name="Li M."/>
            <person name="Henderson H."/>
            <person name="Janes J.K."/>
            <person name="Zhao Y."/>
            <person name="Pandoh P."/>
            <person name="Moore R."/>
            <person name="Sperling F.A."/>
            <person name="Huber D.P."/>
            <person name="Birol I."/>
            <person name="Jones S.J."/>
            <person name="Bohlmann J."/>
        </authorList>
    </citation>
    <scope>NUCLEOTIDE SEQUENCE</scope>
</reference>
<dbReference type="SUPFAM" id="SSF56112">
    <property type="entry name" value="Protein kinase-like (PK-like)"/>
    <property type="match status" value="1"/>
</dbReference>
<dbReference type="PROSITE" id="PS50290">
    <property type="entry name" value="PI3_4_KINASE_3"/>
    <property type="match status" value="1"/>
</dbReference>
<evidence type="ECO:0000256" key="7">
    <source>
        <dbReference type="ARBA" id="ARBA00022840"/>
    </source>
</evidence>
<dbReference type="InterPro" id="IPR038980">
    <property type="entry name" value="ATM_plant"/>
</dbReference>
<dbReference type="SMART" id="SM01343">
    <property type="entry name" value="FATC"/>
    <property type="match status" value="1"/>
</dbReference>
<dbReference type="Gene3D" id="3.40.50.1820">
    <property type="entry name" value="alpha/beta hydrolase"/>
    <property type="match status" value="2"/>
</dbReference>
<keyword evidence="7" id="KW-0067">ATP-binding</keyword>
<protein>
    <recommendedName>
        <fullName evidence="2">non-specific serine/threonine protein kinase</fullName>
        <ecNumber evidence="2">2.7.11.1</ecNumber>
    </recommendedName>
</protein>
<dbReference type="CDD" id="cd05171">
    <property type="entry name" value="PIKKc_ATM"/>
    <property type="match status" value="1"/>
</dbReference>
<dbReference type="PROSITE" id="PS51190">
    <property type="entry name" value="FATC"/>
    <property type="match status" value="1"/>
</dbReference>
<dbReference type="PROSITE" id="PS00916">
    <property type="entry name" value="PI3_4_KINASE_2"/>
    <property type="match status" value="1"/>
</dbReference>
<dbReference type="SUPFAM" id="SSF53474">
    <property type="entry name" value="alpha/beta-Hydrolases"/>
    <property type="match status" value="1"/>
</dbReference>
<dbReference type="InterPro" id="IPR002018">
    <property type="entry name" value="CarbesteraseB"/>
</dbReference>
<keyword evidence="3" id="KW-0808">Transferase</keyword>
<dbReference type="STRING" id="77166.U4UCB1"/>
<dbReference type="Gene3D" id="1.10.1070.11">
    <property type="entry name" value="Phosphatidylinositol 3-/4-kinase, catalytic domain"/>
    <property type="match status" value="1"/>
</dbReference>
<evidence type="ECO:0000256" key="2">
    <source>
        <dbReference type="ARBA" id="ARBA00012513"/>
    </source>
</evidence>
<dbReference type="PANTHER" id="PTHR37079">
    <property type="entry name" value="SERINE/THREONINE-PROTEIN KINASE ATM"/>
    <property type="match status" value="1"/>
</dbReference>
<dbReference type="GO" id="GO:0006281">
    <property type="term" value="P:DNA repair"/>
    <property type="evidence" value="ECO:0007669"/>
    <property type="project" value="InterPro"/>
</dbReference>
<keyword evidence="5" id="KW-0227">DNA damage</keyword>
<comment type="subcellular location">
    <subcellularLocation>
        <location evidence="1">Nucleus</location>
    </subcellularLocation>
</comment>
<keyword evidence="6" id="KW-0418">Kinase</keyword>
<dbReference type="InterPro" id="IPR036940">
    <property type="entry name" value="PI3/4_kinase_cat_sf"/>
</dbReference>
<evidence type="ECO:0000313" key="14">
    <source>
        <dbReference type="Proteomes" id="UP000030742"/>
    </source>
</evidence>
<dbReference type="PROSITE" id="PS00915">
    <property type="entry name" value="PI3_4_KINASE_1"/>
    <property type="match status" value="1"/>
</dbReference>
<evidence type="ECO:0000256" key="10">
    <source>
        <dbReference type="SAM" id="Coils"/>
    </source>
</evidence>
<dbReference type="InterPro" id="IPR018936">
    <property type="entry name" value="PI3/4_kinase_CS"/>
</dbReference>
<organism evidence="13 14">
    <name type="scientific">Dendroctonus ponderosae</name>
    <name type="common">Mountain pine beetle</name>
    <dbReference type="NCBI Taxonomy" id="77166"/>
    <lineage>
        <taxon>Eukaryota</taxon>
        <taxon>Metazoa</taxon>
        <taxon>Ecdysozoa</taxon>
        <taxon>Arthropoda</taxon>
        <taxon>Hexapoda</taxon>
        <taxon>Insecta</taxon>
        <taxon>Pterygota</taxon>
        <taxon>Neoptera</taxon>
        <taxon>Endopterygota</taxon>
        <taxon>Coleoptera</taxon>
        <taxon>Polyphaga</taxon>
        <taxon>Cucujiformia</taxon>
        <taxon>Curculionidae</taxon>
        <taxon>Scolytinae</taxon>
        <taxon>Dendroctonus</taxon>
    </lineage>
</organism>
<keyword evidence="4" id="KW-0547">Nucleotide-binding</keyword>
<dbReference type="PANTHER" id="PTHR37079:SF4">
    <property type="entry name" value="SERINE_THREONINE-PROTEIN KINASE ATM"/>
    <property type="match status" value="1"/>
</dbReference>
<dbReference type="GO" id="GO:0005524">
    <property type="term" value="F:ATP binding"/>
    <property type="evidence" value="ECO:0007669"/>
    <property type="project" value="UniProtKB-KW"/>
</dbReference>
<dbReference type="OrthoDB" id="408631at2759"/>
<keyword evidence="9" id="KW-0539">Nucleus</keyword>
<dbReference type="InterPro" id="IPR044107">
    <property type="entry name" value="PIKKc_ATM"/>
</dbReference>
<gene>
    <name evidence="13" type="ORF">D910_04976</name>
</gene>
<evidence type="ECO:0000256" key="4">
    <source>
        <dbReference type="ARBA" id="ARBA00022741"/>
    </source>
</evidence>
<dbReference type="SMART" id="SM00146">
    <property type="entry name" value="PI3Kc"/>
    <property type="match status" value="1"/>
</dbReference>
<dbReference type="InterPro" id="IPR003152">
    <property type="entry name" value="FATC_dom"/>
</dbReference>
<dbReference type="Pfam" id="PF02260">
    <property type="entry name" value="FATC"/>
    <property type="match status" value="1"/>
</dbReference>
<dbReference type="Proteomes" id="UP000030742">
    <property type="component" value="Unassembled WGS sequence"/>
</dbReference>
<feature type="coiled-coil region" evidence="10">
    <location>
        <begin position="314"/>
        <end position="341"/>
    </location>
</feature>
<dbReference type="GO" id="GO:0005634">
    <property type="term" value="C:nucleus"/>
    <property type="evidence" value="ECO:0007669"/>
    <property type="project" value="UniProtKB-SubCell"/>
</dbReference>
<dbReference type="AlphaFoldDB" id="U4UCB1"/>
<dbReference type="InterPro" id="IPR029058">
    <property type="entry name" value="AB_hydrolase_fold"/>
</dbReference>
<evidence type="ECO:0000313" key="13">
    <source>
        <dbReference type="EMBL" id="ERL87585.1"/>
    </source>
</evidence>
<feature type="domain" description="FATC" evidence="12">
    <location>
        <begin position="351"/>
        <end position="383"/>
    </location>
</feature>
<evidence type="ECO:0000256" key="8">
    <source>
        <dbReference type="ARBA" id="ARBA00023180"/>
    </source>
</evidence>